<evidence type="ECO:0000256" key="2">
    <source>
        <dbReference type="ARBA" id="ARBA00022801"/>
    </source>
</evidence>
<evidence type="ECO:0000256" key="1">
    <source>
        <dbReference type="ARBA" id="ARBA00005964"/>
    </source>
</evidence>
<name>A0A9P6GCZ5_9PLEO</name>
<sequence length="364" mass="38665">MRSLITAIALLGAQSSAAPLAAIGSPSVDLGYARYDGTLDSPSGINIFKGIRYAAPPVGNLRFAAPQLPMENRTAPMPATIDCPACPQTRAGRDMPDAYGFTSALGNEDCLYLNVYAPSNSTNLPVFFWIHGGGYGRFSARGLDPTEFLETNGNGFIFVIIQYRLGAFVFLSGENVKADGALNAGPLDMDFALQWVQKHIKSFGGDPARVTVAGESAGGAAVMYQAMAYSGTQNVSLFNNVIAESPWVPAQHNYDDEVHTQAYRDFVEAAGCGNAADTLQCLRNSESELLQHASAKVSEASAFGSFAFLPVTDGSFVVNAISVADADASKSWEGWVGGYGGSNMLKRFHIKTIDGRNYGSIHPS</sequence>
<dbReference type="Gene3D" id="3.40.50.1820">
    <property type="entry name" value="alpha/beta hydrolase"/>
    <property type="match status" value="1"/>
</dbReference>
<keyword evidence="2 3" id="KW-0378">Hydrolase</keyword>
<dbReference type="EMBL" id="WJXW01000011">
    <property type="protein sequence ID" value="KAF9731944.1"/>
    <property type="molecule type" value="Genomic_DNA"/>
</dbReference>
<dbReference type="InterPro" id="IPR029058">
    <property type="entry name" value="AB_hydrolase_fold"/>
</dbReference>
<protein>
    <recommendedName>
        <fullName evidence="3">Carboxylic ester hydrolase</fullName>
        <ecNumber evidence="3">3.1.1.-</ecNumber>
    </recommendedName>
</protein>
<keyword evidence="3" id="KW-0732">Signal</keyword>
<evidence type="ECO:0000313" key="5">
    <source>
        <dbReference type="EMBL" id="KAF9731944.1"/>
    </source>
</evidence>
<dbReference type="AlphaFoldDB" id="A0A9P6GCZ5"/>
<dbReference type="SUPFAM" id="SSF53474">
    <property type="entry name" value="alpha/beta-Hydrolases"/>
    <property type="match status" value="1"/>
</dbReference>
<dbReference type="OrthoDB" id="408631at2759"/>
<dbReference type="Pfam" id="PF00135">
    <property type="entry name" value="COesterase"/>
    <property type="match status" value="1"/>
</dbReference>
<evidence type="ECO:0000313" key="6">
    <source>
        <dbReference type="Proteomes" id="UP000756921"/>
    </source>
</evidence>
<comment type="similarity">
    <text evidence="1 3">Belongs to the type-B carboxylesterase/lipase family.</text>
</comment>
<accession>A0A9P6GCZ5</accession>
<comment type="caution">
    <text evidence="5">The sequence shown here is derived from an EMBL/GenBank/DDBJ whole genome shotgun (WGS) entry which is preliminary data.</text>
</comment>
<feature type="signal peptide" evidence="3">
    <location>
        <begin position="1"/>
        <end position="17"/>
    </location>
</feature>
<dbReference type="InterPro" id="IPR002018">
    <property type="entry name" value="CarbesteraseB"/>
</dbReference>
<evidence type="ECO:0000256" key="3">
    <source>
        <dbReference type="RuleBase" id="RU361235"/>
    </source>
</evidence>
<dbReference type="InterPro" id="IPR050309">
    <property type="entry name" value="Type-B_Carboxylest/Lipase"/>
</dbReference>
<gene>
    <name evidence="5" type="ORF">PMIN01_09873</name>
</gene>
<dbReference type="InterPro" id="IPR019819">
    <property type="entry name" value="Carboxylesterase_B_CS"/>
</dbReference>
<dbReference type="PROSITE" id="PS00122">
    <property type="entry name" value="CARBOXYLESTERASE_B_1"/>
    <property type="match status" value="1"/>
</dbReference>
<feature type="chain" id="PRO_5040540249" description="Carboxylic ester hydrolase" evidence="3">
    <location>
        <begin position="18"/>
        <end position="364"/>
    </location>
</feature>
<dbReference type="PROSITE" id="PS00941">
    <property type="entry name" value="CARBOXYLESTERASE_B_2"/>
    <property type="match status" value="1"/>
</dbReference>
<proteinExistence type="inferred from homology"/>
<dbReference type="GO" id="GO:0016787">
    <property type="term" value="F:hydrolase activity"/>
    <property type="evidence" value="ECO:0007669"/>
    <property type="project" value="UniProtKB-KW"/>
</dbReference>
<reference evidence="5" key="1">
    <citation type="journal article" date="2020" name="Mol. Plant Microbe Interact.">
        <title>Genome Sequence of the Biocontrol Agent Coniothyrium minitans strain Conio (IMI 134523).</title>
        <authorList>
            <person name="Patel D."/>
            <person name="Shittu T.A."/>
            <person name="Baroncelli R."/>
            <person name="Muthumeenakshi S."/>
            <person name="Osborne T.H."/>
            <person name="Janganan T.K."/>
            <person name="Sreenivasaprasad S."/>
        </authorList>
    </citation>
    <scope>NUCLEOTIDE SEQUENCE</scope>
    <source>
        <strain evidence="5">Conio</strain>
    </source>
</reference>
<organism evidence="5 6">
    <name type="scientific">Paraphaeosphaeria minitans</name>
    <dbReference type="NCBI Taxonomy" id="565426"/>
    <lineage>
        <taxon>Eukaryota</taxon>
        <taxon>Fungi</taxon>
        <taxon>Dikarya</taxon>
        <taxon>Ascomycota</taxon>
        <taxon>Pezizomycotina</taxon>
        <taxon>Dothideomycetes</taxon>
        <taxon>Pleosporomycetidae</taxon>
        <taxon>Pleosporales</taxon>
        <taxon>Massarineae</taxon>
        <taxon>Didymosphaeriaceae</taxon>
        <taxon>Paraphaeosphaeria</taxon>
    </lineage>
</organism>
<dbReference type="EC" id="3.1.1.-" evidence="3"/>
<dbReference type="PANTHER" id="PTHR11559">
    <property type="entry name" value="CARBOXYLESTERASE"/>
    <property type="match status" value="1"/>
</dbReference>
<keyword evidence="6" id="KW-1185">Reference proteome</keyword>
<evidence type="ECO:0000259" key="4">
    <source>
        <dbReference type="Pfam" id="PF00135"/>
    </source>
</evidence>
<dbReference type="InterPro" id="IPR019826">
    <property type="entry name" value="Carboxylesterase_B_AS"/>
</dbReference>
<feature type="domain" description="Carboxylesterase type B" evidence="4">
    <location>
        <begin position="41"/>
        <end position="318"/>
    </location>
</feature>
<dbReference type="Proteomes" id="UP000756921">
    <property type="component" value="Unassembled WGS sequence"/>
</dbReference>